<gene>
    <name evidence="2" type="ORF">M992_0291</name>
</gene>
<dbReference type="GO" id="GO:0007155">
    <property type="term" value="P:cell adhesion"/>
    <property type="evidence" value="ECO:0007669"/>
    <property type="project" value="InterPro"/>
</dbReference>
<feature type="chain" id="PRO_5005875900" evidence="1">
    <location>
        <begin position="19"/>
        <end position="339"/>
    </location>
</feature>
<reference evidence="2 3" key="1">
    <citation type="submission" date="2015-07" db="EMBL/GenBank/DDBJ databases">
        <title>ATOL: Assembling a taxonomically balanced genome-scale reconstruction of the evolutionary history of the Enterobacteriaceae.</title>
        <authorList>
            <person name="Plunkett G.III."/>
            <person name="Neeno-Eckwall E.C."/>
            <person name="Glasner J.D."/>
            <person name="Perna N.T."/>
        </authorList>
    </citation>
    <scope>NUCLEOTIDE SEQUENCE [LARGE SCALE GENOMIC DNA]</scope>
    <source>
        <strain evidence="2 3">ATCC 35017</strain>
    </source>
</reference>
<keyword evidence="3" id="KW-1185">Reference proteome</keyword>
<organism evidence="2 3">
    <name type="scientific">Moellerella wisconsensis ATCC 35017</name>
    <dbReference type="NCBI Taxonomy" id="1354267"/>
    <lineage>
        <taxon>Bacteria</taxon>
        <taxon>Pseudomonadati</taxon>
        <taxon>Pseudomonadota</taxon>
        <taxon>Gammaproteobacteria</taxon>
        <taxon>Enterobacterales</taxon>
        <taxon>Morganellaceae</taxon>
        <taxon>Moellerella</taxon>
    </lineage>
</organism>
<dbReference type="EMBL" id="LGAA01000003">
    <property type="protein sequence ID" value="KPD04184.1"/>
    <property type="molecule type" value="Genomic_DNA"/>
</dbReference>
<feature type="signal peptide" evidence="1">
    <location>
        <begin position="1"/>
        <end position="18"/>
    </location>
</feature>
<name>A0A0N1KIW1_9GAMM</name>
<dbReference type="Proteomes" id="UP000053226">
    <property type="component" value="Unassembled WGS sequence"/>
</dbReference>
<dbReference type="Gene3D" id="2.60.40.1090">
    <property type="entry name" value="Fimbrial-type adhesion domain"/>
    <property type="match status" value="1"/>
</dbReference>
<comment type="caution">
    <text evidence="2">The sequence shown here is derived from an EMBL/GenBank/DDBJ whole genome shotgun (WGS) entry which is preliminary data.</text>
</comment>
<evidence type="ECO:0000313" key="2">
    <source>
        <dbReference type="EMBL" id="KPD04184.1"/>
    </source>
</evidence>
<evidence type="ECO:0000313" key="3">
    <source>
        <dbReference type="Proteomes" id="UP000053226"/>
    </source>
</evidence>
<evidence type="ECO:0000256" key="1">
    <source>
        <dbReference type="SAM" id="SignalP"/>
    </source>
</evidence>
<sequence>MKIKILFILFFISPFIYAAPYPNESRVFNLVTREARLVSGITFDHDSAGFDVQDANNVWMGVGPDGNSYQVSTLKYSYRGTISLDIDESFYNRIGNCEIDSPSAQIFIGWTVMQPGISGIVYKENGALYDAAFPAGVGVQSRWVGMDLGKPEFVATFSRPTLAAEVYVTNGPRGIYKMPGSGREVYVHGDGQSPNVLPYSDMYGLSCGDQAILSVGDPIPTDPIEPPTPDIVCNFDFDDNVLNLGTVDQTSAAYTSVSTNLNGYCNADASVDLEVLPSRMEMGGLTIELMFDNDSDEKSGWYLNENRSDRTPLKAVITDVGTVTPGTYSKSGIVRINYE</sequence>
<dbReference type="InterPro" id="IPR036937">
    <property type="entry name" value="Adhesion_dom_fimbrial_sf"/>
</dbReference>
<dbReference type="OrthoDB" id="9964280at2"/>
<dbReference type="AlphaFoldDB" id="A0A0N1KIW1"/>
<proteinExistence type="predicted"/>
<dbReference type="GO" id="GO:0009289">
    <property type="term" value="C:pilus"/>
    <property type="evidence" value="ECO:0007669"/>
    <property type="project" value="InterPro"/>
</dbReference>
<dbReference type="RefSeq" id="WP_053907062.1">
    <property type="nucleotide sequence ID" value="NZ_CAWMUS010000003.1"/>
</dbReference>
<keyword evidence="1" id="KW-0732">Signal</keyword>
<accession>A0A0N1KIW1</accession>
<protein>
    <submittedName>
        <fullName evidence="2">Uncharacterized protein</fullName>
    </submittedName>
</protein>